<dbReference type="InterPro" id="IPR002525">
    <property type="entry name" value="Transp_IS110-like_N"/>
</dbReference>
<organism evidence="3 5">
    <name type="scientific">Nocardioides panzhihuensis</name>
    <dbReference type="NCBI Taxonomy" id="860243"/>
    <lineage>
        <taxon>Bacteria</taxon>
        <taxon>Bacillati</taxon>
        <taxon>Actinomycetota</taxon>
        <taxon>Actinomycetes</taxon>
        <taxon>Propionibacteriales</taxon>
        <taxon>Nocardioidaceae</taxon>
        <taxon>Nocardioides</taxon>
    </lineage>
</organism>
<feature type="domain" description="Transposase IS110-like N-terminal" evidence="1">
    <location>
        <begin position="12"/>
        <end position="167"/>
    </location>
</feature>
<dbReference type="GO" id="GO:0004803">
    <property type="term" value="F:transposase activity"/>
    <property type="evidence" value="ECO:0007669"/>
    <property type="project" value="InterPro"/>
</dbReference>
<proteinExistence type="predicted"/>
<dbReference type="Pfam" id="PF02371">
    <property type="entry name" value="Transposase_20"/>
    <property type="match status" value="1"/>
</dbReference>
<dbReference type="GO" id="GO:0006313">
    <property type="term" value="P:DNA transposition"/>
    <property type="evidence" value="ECO:0007669"/>
    <property type="project" value="InterPro"/>
</dbReference>
<dbReference type="PANTHER" id="PTHR33055:SF16">
    <property type="entry name" value="TRANSPOSASE FOR INSERTION SEQUENCE ELEMENT IS1547"/>
    <property type="match status" value="1"/>
</dbReference>
<accession>A0A7Z0IQU7</accession>
<dbReference type="AlphaFoldDB" id="A0A7Z0IQU7"/>
<dbReference type="Proteomes" id="UP000564496">
    <property type="component" value="Unassembled WGS sequence"/>
</dbReference>
<dbReference type="EMBL" id="JACBZR010000001">
    <property type="protein sequence ID" value="NYI79619.1"/>
    <property type="molecule type" value="Genomic_DNA"/>
</dbReference>
<feature type="domain" description="Transposase IS116/IS110/IS902 C-terminal" evidence="2">
    <location>
        <begin position="237"/>
        <end position="319"/>
    </location>
</feature>
<sequence>MTIVADLFRFVVGVDTHAATHTYTILESSGRVIDQQQFPASPAGLTRAIDWIGRRTEGDLDATLVAAEDTGTYGAILAGRLAVSGYRVVEAPTPRRDPAAGKNDAIDSLAAARSTLTTPTRRLRDRRGGGDQHAASVRSALQVLLTAREQATGERTRAVNALTALLRTNDLDIDARRALTNTQIKTISRWRRREEPIDLATTRAHAVRLALRITELDSQITDNANQIKTLVHDQAPILLDQPGIGPVTAAIILTAWSHPGRVRSETAFAKIAGTAPLPASSGNTQRHRLNRGGDRRLNRALHTIVLTRMRCDPTTRAYTERRRAEGKTTREIRRILKRYTTRQIYRTLNTA</sequence>
<evidence type="ECO:0000259" key="2">
    <source>
        <dbReference type="Pfam" id="PF02371"/>
    </source>
</evidence>
<dbReference type="RefSeq" id="WP_179656956.1">
    <property type="nucleotide sequence ID" value="NZ_JACBZR010000001.1"/>
</dbReference>
<dbReference type="InterPro" id="IPR047650">
    <property type="entry name" value="Transpos_IS110"/>
</dbReference>
<evidence type="ECO:0000259" key="1">
    <source>
        <dbReference type="Pfam" id="PF01548"/>
    </source>
</evidence>
<evidence type="ECO:0000313" key="4">
    <source>
        <dbReference type="EMBL" id="NYI79619.1"/>
    </source>
</evidence>
<dbReference type="InterPro" id="IPR003346">
    <property type="entry name" value="Transposase_20"/>
</dbReference>
<dbReference type="PANTHER" id="PTHR33055">
    <property type="entry name" value="TRANSPOSASE FOR INSERTION SEQUENCE ELEMENT IS1111A"/>
    <property type="match status" value="1"/>
</dbReference>
<dbReference type="EMBL" id="JACBZR010000001">
    <property type="protein sequence ID" value="NYI76294.1"/>
    <property type="molecule type" value="Genomic_DNA"/>
</dbReference>
<protein>
    <submittedName>
        <fullName evidence="3">Transposase</fullName>
    </submittedName>
</protein>
<evidence type="ECO:0000313" key="5">
    <source>
        <dbReference type="Proteomes" id="UP000564496"/>
    </source>
</evidence>
<name>A0A7Z0IQU7_9ACTN</name>
<dbReference type="Pfam" id="PF01548">
    <property type="entry name" value="DEDD_Tnp_IS110"/>
    <property type="match status" value="1"/>
</dbReference>
<evidence type="ECO:0000313" key="3">
    <source>
        <dbReference type="EMBL" id="NYI76294.1"/>
    </source>
</evidence>
<comment type="caution">
    <text evidence="3">The sequence shown here is derived from an EMBL/GenBank/DDBJ whole genome shotgun (WGS) entry which is preliminary data.</text>
</comment>
<gene>
    <name evidence="3" type="ORF">BJ988_000942</name>
    <name evidence="4" type="ORF">BJ988_004267</name>
</gene>
<dbReference type="GO" id="GO:0003677">
    <property type="term" value="F:DNA binding"/>
    <property type="evidence" value="ECO:0007669"/>
    <property type="project" value="InterPro"/>
</dbReference>
<reference evidence="3 5" key="1">
    <citation type="submission" date="2020-07" db="EMBL/GenBank/DDBJ databases">
        <title>Sequencing the genomes of 1000 actinobacteria strains.</title>
        <authorList>
            <person name="Klenk H.-P."/>
        </authorList>
    </citation>
    <scope>NUCLEOTIDE SEQUENCE [LARGE SCALE GENOMIC DNA]</scope>
    <source>
        <strain evidence="3 5">DSM 26487</strain>
    </source>
</reference>
<dbReference type="NCBIfam" id="NF033542">
    <property type="entry name" value="transpos_IS110"/>
    <property type="match status" value="1"/>
</dbReference>
<keyword evidence="5" id="KW-1185">Reference proteome</keyword>